<evidence type="ECO:0000256" key="1">
    <source>
        <dbReference type="ARBA" id="ARBA00009477"/>
    </source>
</evidence>
<reference evidence="5" key="1">
    <citation type="submission" date="2017-06" db="EMBL/GenBank/DDBJ databases">
        <title>Genome analysis of Fimbriiglobus ruber SP5, the first member of the order Planctomycetales with confirmed chitinolytic capability.</title>
        <authorList>
            <person name="Ravin N.V."/>
            <person name="Rakitin A.L."/>
            <person name="Ivanova A.A."/>
            <person name="Beletsky A.V."/>
            <person name="Kulichevskaya I.S."/>
            <person name="Mardanov A.V."/>
            <person name="Dedysh S.N."/>
        </authorList>
    </citation>
    <scope>NUCLEOTIDE SEQUENCE [LARGE SCALE GENOMIC DNA]</scope>
    <source>
        <strain evidence="5">SP5</strain>
    </source>
</reference>
<dbReference type="GO" id="GO:1990281">
    <property type="term" value="C:efflux pump complex"/>
    <property type="evidence" value="ECO:0007669"/>
    <property type="project" value="TreeGrafter"/>
</dbReference>
<proteinExistence type="inferred from homology"/>
<dbReference type="InterPro" id="IPR006143">
    <property type="entry name" value="RND_pump_MFP"/>
</dbReference>
<evidence type="ECO:0000313" key="5">
    <source>
        <dbReference type="Proteomes" id="UP000214646"/>
    </source>
</evidence>
<dbReference type="AlphaFoldDB" id="A0A225D424"/>
<dbReference type="Gene3D" id="2.40.30.170">
    <property type="match status" value="1"/>
</dbReference>
<dbReference type="Gene3D" id="1.10.287.470">
    <property type="entry name" value="Helix hairpin bin"/>
    <property type="match status" value="1"/>
</dbReference>
<dbReference type="PANTHER" id="PTHR30469">
    <property type="entry name" value="MULTIDRUG RESISTANCE PROTEIN MDTA"/>
    <property type="match status" value="1"/>
</dbReference>
<dbReference type="EMBL" id="NIDE01000017">
    <property type="protein sequence ID" value="OWK36351.1"/>
    <property type="molecule type" value="Genomic_DNA"/>
</dbReference>
<dbReference type="Proteomes" id="UP000214646">
    <property type="component" value="Unassembled WGS sequence"/>
</dbReference>
<name>A0A225D424_9BACT</name>
<dbReference type="FunFam" id="2.40.30.170:FF:000010">
    <property type="entry name" value="Efflux RND transporter periplasmic adaptor subunit"/>
    <property type="match status" value="1"/>
</dbReference>
<dbReference type="Pfam" id="PF25989">
    <property type="entry name" value="YknX_C"/>
    <property type="match status" value="1"/>
</dbReference>
<keyword evidence="5" id="KW-1185">Reference proteome</keyword>
<evidence type="ECO:0000313" key="4">
    <source>
        <dbReference type="EMBL" id="OWK36351.1"/>
    </source>
</evidence>
<sequence>MLAATLAFGTGCGGPKDGTSATGAGKDAPVTVTTAPLTTRLVPRTVPAVGTLYGYEEATLSPKVDGRVIAIHADVGDMVVPGSVLLELDPVDCQKEVDRAQKAMELELARLDLQILLTKEQFKAADVPAVRRAQFTLTSAEREFNRVKSLGGVSDREFRAAETELSVAAASRNVAISEANAGLATAWLKKSELEQAEQRLHDTVLRAPVPAGWEAWAAMVGPGFSPLRYSVAQRMLSEGEMVRSMPVTNAFKLVIDHALKLRAAVPERFTPDVKVGQPADVRVDAYSDHVFHGRVARVNPTVDTATRTFMVEIEVPNLDGRLKAGGFARAAILTRTDAAVKSVPPQAIVNFAGVNKVFVVANEKAKAVVVDVGTRDKDWIEVIGDVTNGATVVTSGQTQLVDGSAVRVRP</sequence>
<dbReference type="Gene3D" id="2.40.50.100">
    <property type="match status" value="1"/>
</dbReference>
<evidence type="ECO:0000259" key="3">
    <source>
        <dbReference type="Pfam" id="PF25989"/>
    </source>
</evidence>
<evidence type="ECO:0000259" key="2">
    <source>
        <dbReference type="Pfam" id="PF25954"/>
    </source>
</evidence>
<dbReference type="SUPFAM" id="SSF111369">
    <property type="entry name" value="HlyD-like secretion proteins"/>
    <property type="match status" value="1"/>
</dbReference>
<feature type="domain" description="YknX-like C-terminal permuted SH3-like" evidence="3">
    <location>
        <begin position="341"/>
        <end position="408"/>
    </location>
</feature>
<gene>
    <name evidence="4" type="ORF">FRUB_08914</name>
</gene>
<comment type="similarity">
    <text evidence="1">Belongs to the membrane fusion protein (MFP) (TC 8.A.1) family.</text>
</comment>
<comment type="caution">
    <text evidence="4">The sequence shown here is derived from an EMBL/GenBank/DDBJ whole genome shotgun (WGS) entry which is preliminary data.</text>
</comment>
<dbReference type="GO" id="GO:0015562">
    <property type="term" value="F:efflux transmembrane transporter activity"/>
    <property type="evidence" value="ECO:0007669"/>
    <property type="project" value="TreeGrafter"/>
</dbReference>
<accession>A0A225D424</accession>
<feature type="domain" description="CusB-like beta-barrel" evidence="2">
    <location>
        <begin position="261"/>
        <end position="332"/>
    </location>
</feature>
<dbReference type="NCBIfam" id="TIGR01730">
    <property type="entry name" value="RND_mfp"/>
    <property type="match status" value="1"/>
</dbReference>
<dbReference type="Gene3D" id="2.40.420.20">
    <property type="match status" value="1"/>
</dbReference>
<dbReference type="PANTHER" id="PTHR30469:SF15">
    <property type="entry name" value="HLYD FAMILY OF SECRETION PROTEINS"/>
    <property type="match status" value="1"/>
</dbReference>
<dbReference type="InterPro" id="IPR058792">
    <property type="entry name" value="Beta-barrel_RND_2"/>
</dbReference>
<protein>
    <submittedName>
        <fullName evidence="4">Putative Co/Zn/Cd efflux system membrane fusion protein</fullName>
    </submittedName>
</protein>
<dbReference type="Pfam" id="PF25954">
    <property type="entry name" value="Beta-barrel_RND_2"/>
    <property type="match status" value="1"/>
</dbReference>
<dbReference type="InterPro" id="IPR058637">
    <property type="entry name" value="YknX-like_C"/>
</dbReference>
<organism evidence="4 5">
    <name type="scientific">Fimbriiglobus ruber</name>
    <dbReference type="NCBI Taxonomy" id="1908690"/>
    <lineage>
        <taxon>Bacteria</taxon>
        <taxon>Pseudomonadati</taxon>
        <taxon>Planctomycetota</taxon>
        <taxon>Planctomycetia</taxon>
        <taxon>Gemmatales</taxon>
        <taxon>Gemmataceae</taxon>
        <taxon>Fimbriiglobus</taxon>
    </lineage>
</organism>